<protein>
    <submittedName>
        <fullName evidence="1">Uncharacterized protein</fullName>
    </submittedName>
</protein>
<sequence length="145" mass="17140">MEKQTAVEFLVEQLDIITRDTNKYDDFKWIFEHEIEQAKEMEKQQIIDANSNGWHDGQEVIMNMLKSIDFVEKGGDDNGEQYYNETYGSKDITLQNQSESKVITELSDEEIEKAAEDWQEFRQGAGKQSFEQGAKWYREQLKQRQ</sequence>
<accession>A0A6J7WK02</accession>
<gene>
    <name evidence="1" type="ORF">UFOVP208_52</name>
</gene>
<proteinExistence type="predicted"/>
<reference evidence="1" key="1">
    <citation type="submission" date="2020-05" db="EMBL/GenBank/DDBJ databases">
        <authorList>
            <person name="Chiriac C."/>
            <person name="Salcher M."/>
            <person name="Ghai R."/>
            <person name="Kavagutti S V."/>
        </authorList>
    </citation>
    <scope>NUCLEOTIDE SEQUENCE</scope>
</reference>
<organism evidence="1">
    <name type="scientific">uncultured Caudovirales phage</name>
    <dbReference type="NCBI Taxonomy" id="2100421"/>
    <lineage>
        <taxon>Viruses</taxon>
        <taxon>Duplodnaviria</taxon>
        <taxon>Heunggongvirae</taxon>
        <taxon>Uroviricota</taxon>
        <taxon>Caudoviricetes</taxon>
        <taxon>Peduoviridae</taxon>
        <taxon>Maltschvirus</taxon>
        <taxon>Maltschvirus maltsch</taxon>
    </lineage>
</organism>
<dbReference type="EMBL" id="LR798248">
    <property type="protein sequence ID" value="CAB5218097.1"/>
    <property type="molecule type" value="Genomic_DNA"/>
</dbReference>
<name>A0A6J7WK02_9CAUD</name>
<evidence type="ECO:0000313" key="1">
    <source>
        <dbReference type="EMBL" id="CAB5218097.1"/>
    </source>
</evidence>